<proteinExistence type="predicted"/>
<dbReference type="EMBL" id="AOGK01000034">
    <property type="protein sequence ID" value="MDG5978253.1"/>
    <property type="molecule type" value="Genomic_DNA"/>
</dbReference>
<organism evidence="1 2">
    <name type="scientific">Hydrogenophaga taeniospiralis CCUG 15921</name>
    <dbReference type="NCBI Taxonomy" id="1281780"/>
    <lineage>
        <taxon>Bacteria</taxon>
        <taxon>Pseudomonadati</taxon>
        <taxon>Pseudomonadota</taxon>
        <taxon>Betaproteobacteria</taxon>
        <taxon>Burkholderiales</taxon>
        <taxon>Comamonadaceae</taxon>
        <taxon>Hydrogenophaga</taxon>
    </lineage>
</organism>
<keyword evidence="1" id="KW-0687">Ribonucleoprotein</keyword>
<accession>A0A9X4P9Q5</accession>
<name>A0A9X4P9Q5_9BURK</name>
<sequence length="108" mass="10859">MAIASFTFFGAPSTRSLASFRPRPVISRTALMTETLLAPASTSTTLNSVFSSAAAAPAPAPPAAGAAMAAALTPNFSSMAFTRSLSSMTVMLSSAVKNASLSNAILIS</sequence>
<reference evidence="1" key="1">
    <citation type="submission" date="2013-01" db="EMBL/GenBank/DDBJ databases">
        <title>Genome draft of Hydrogenophaga taeniospiralis 2K1.</title>
        <authorList>
            <person name="Gomila M."/>
            <person name="Lalucat J."/>
        </authorList>
    </citation>
    <scope>NUCLEOTIDE SEQUENCE</scope>
    <source>
        <strain evidence="1">CCUG 15921</strain>
    </source>
</reference>
<dbReference type="AlphaFoldDB" id="A0A9X4P9Q5"/>
<keyword evidence="2" id="KW-1185">Reference proteome</keyword>
<evidence type="ECO:0000313" key="2">
    <source>
        <dbReference type="Proteomes" id="UP001152876"/>
    </source>
</evidence>
<dbReference type="Proteomes" id="UP001152876">
    <property type="component" value="Unassembled WGS sequence"/>
</dbReference>
<gene>
    <name evidence="1" type="ORF">H010_23586</name>
</gene>
<comment type="caution">
    <text evidence="1">The sequence shown here is derived from an EMBL/GenBank/DDBJ whole genome shotgun (WGS) entry which is preliminary data.</text>
</comment>
<dbReference type="AntiFam" id="ANF00182">
    <property type="entry name" value="Shadow ORF (opposite rplL)"/>
</dbReference>
<dbReference type="GO" id="GO:0005840">
    <property type="term" value="C:ribosome"/>
    <property type="evidence" value="ECO:0007669"/>
    <property type="project" value="UniProtKB-KW"/>
</dbReference>
<evidence type="ECO:0000313" key="1">
    <source>
        <dbReference type="EMBL" id="MDG5978253.1"/>
    </source>
</evidence>
<keyword evidence="1" id="KW-0689">Ribosomal protein</keyword>
<protein>
    <submittedName>
        <fullName evidence="1">50S ribosomal protein L7/L12</fullName>
    </submittedName>
</protein>